<feature type="non-terminal residue" evidence="2">
    <location>
        <position position="1"/>
    </location>
</feature>
<proteinExistence type="predicted"/>
<keyword evidence="1" id="KW-1133">Transmembrane helix</keyword>
<reference evidence="2 3" key="1">
    <citation type="submission" date="2014-06" db="EMBL/GenBank/DDBJ databases">
        <title>Evolutionary Origins and Diversification of the Mycorrhizal Mutualists.</title>
        <authorList>
            <consortium name="DOE Joint Genome Institute"/>
            <consortium name="Mycorrhizal Genomics Consortium"/>
            <person name="Kohler A."/>
            <person name="Kuo A."/>
            <person name="Nagy L.G."/>
            <person name="Floudas D."/>
            <person name="Copeland A."/>
            <person name="Barry K.W."/>
            <person name="Cichocki N."/>
            <person name="Veneault-Fourrey C."/>
            <person name="LaButti K."/>
            <person name="Lindquist E.A."/>
            <person name="Lipzen A."/>
            <person name="Lundell T."/>
            <person name="Morin E."/>
            <person name="Murat C."/>
            <person name="Riley R."/>
            <person name="Ohm R."/>
            <person name="Sun H."/>
            <person name="Tunlid A."/>
            <person name="Henrissat B."/>
            <person name="Grigoriev I.V."/>
            <person name="Hibbett D.S."/>
            <person name="Martin F."/>
        </authorList>
    </citation>
    <scope>NUCLEOTIDE SEQUENCE [LARGE SCALE GENOMIC DNA]</scope>
    <source>
        <strain evidence="2 3">SS14</strain>
    </source>
</reference>
<evidence type="ECO:0000313" key="3">
    <source>
        <dbReference type="Proteomes" id="UP000054279"/>
    </source>
</evidence>
<dbReference type="PANTHER" id="PTHR33927:SF5">
    <property type="entry name" value="ENZYME, PUTATIVE (AFU_ORTHOLOGUE AFUA_8G01222)-RELATED"/>
    <property type="match status" value="1"/>
</dbReference>
<dbReference type="HOGENOM" id="CLU_2504080_0_0_1"/>
<accession>A0A0C9U3K1</accession>
<dbReference type="EMBL" id="KN837298">
    <property type="protein sequence ID" value="KIJ28789.1"/>
    <property type="molecule type" value="Genomic_DNA"/>
</dbReference>
<keyword evidence="1" id="KW-0812">Transmembrane</keyword>
<evidence type="ECO:0000256" key="1">
    <source>
        <dbReference type="SAM" id="Phobius"/>
    </source>
</evidence>
<name>A0A0C9U3K1_SPHS4</name>
<sequence>LYTYRLFKKIVVIVTGSGWGPCLSLLYAGVWGVLIPRRVLWSTPNPEKTYGPKSMNAILKADPDAVVWNTREFEHPDMVALAWQPV</sequence>
<dbReference type="OrthoDB" id="3142841at2759"/>
<evidence type="ECO:0000313" key="2">
    <source>
        <dbReference type="EMBL" id="KIJ28789.1"/>
    </source>
</evidence>
<dbReference type="AlphaFoldDB" id="A0A0C9U3K1"/>
<feature type="transmembrane region" description="Helical" evidence="1">
    <location>
        <begin position="12"/>
        <end position="34"/>
    </location>
</feature>
<keyword evidence="3" id="KW-1185">Reference proteome</keyword>
<dbReference type="InterPro" id="IPR052979">
    <property type="entry name" value="Adenylate-forming_domain"/>
</dbReference>
<protein>
    <submittedName>
        <fullName evidence="2">Unplaced genomic scaffold SPHSTscaffold_223, whole genome shotgun sequence</fullName>
    </submittedName>
</protein>
<organism evidence="2 3">
    <name type="scientific">Sphaerobolus stellatus (strain SS14)</name>
    <dbReference type="NCBI Taxonomy" id="990650"/>
    <lineage>
        <taxon>Eukaryota</taxon>
        <taxon>Fungi</taxon>
        <taxon>Dikarya</taxon>
        <taxon>Basidiomycota</taxon>
        <taxon>Agaricomycotina</taxon>
        <taxon>Agaricomycetes</taxon>
        <taxon>Phallomycetidae</taxon>
        <taxon>Geastrales</taxon>
        <taxon>Sphaerobolaceae</taxon>
        <taxon>Sphaerobolus</taxon>
    </lineage>
</organism>
<dbReference type="PANTHER" id="PTHR33927">
    <property type="entry name" value="TRANSMEMBRANE PROTEIN"/>
    <property type="match status" value="1"/>
</dbReference>
<gene>
    <name evidence="2" type="ORF">M422DRAFT_189342</name>
</gene>
<keyword evidence="1" id="KW-0472">Membrane</keyword>
<dbReference type="Proteomes" id="UP000054279">
    <property type="component" value="Unassembled WGS sequence"/>
</dbReference>